<sequence length="337" mass="36250">MSRDPDGDPVEFRISLNYFAIPLGIAGLAGAWTTASAALGAPDWVSDLLFSISGVCWLVFSVLYVGERLRSRGAFRADREHPTDGAQAAFIPVVGLLLLTHFERYIPRGAAQAVCWILVCALAVVAGQLFAYWLTGQTSFPQLHPGYFLPLVAGPFVASISLSTVGVHTAARAALGAGMFFWVIIGGVVTARLITAGPLPVLAIPALSVLLAPPATGGIAAFIAYRSQNGTLQTTFLGIFMTMLMVQFFLMPQYRRLGFGLQFWTFTFPVAASANYGMRWCQSAQFLGWKGLSWAALTIATAVVLAIAVATVRSLVPVKRHRTPRPATELEPEQKTD</sequence>
<accession>A0A7K3QS92</accession>
<evidence type="ECO:0000313" key="7">
    <source>
        <dbReference type="Proteomes" id="UP000470520"/>
    </source>
</evidence>
<dbReference type="EMBL" id="JAAGMR010000165">
    <property type="protein sequence ID" value="NEB92774.1"/>
    <property type="molecule type" value="Genomic_DNA"/>
</dbReference>
<keyword evidence="4 5" id="KW-0472">Membrane</keyword>
<dbReference type="GO" id="GO:0046583">
    <property type="term" value="F:monoatomic cation efflux transmembrane transporter activity"/>
    <property type="evidence" value="ECO:0007669"/>
    <property type="project" value="TreeGrafter"/>
</dbReference>
<dbReference type="RefSeq" id="WP_164188576.1">
    <property type="nucleotide sequence ID" value="NZ_JAAGMR010000165.1"/>
</dbReference>
<protein>
    <submittedName>
        <fullName evidence="6">TDT family transporter</fullName>
    </submittedName>
</protein>
<comment type="subcellular location">
    <subcellularLocation>
        <location evidence="1">Membrane</location>
        <topology evidence="1">Multi-pass membrane protein</topology>
    </subcellularLocation>
</comment>
<feature type="transmembrane region" description="Helical" evidence="5">
    <location>
        <begin position="201"/>
        <end position="224"/>
    </location>
</feature>
<feature type="transmembrane region" description="Helical" evidence="5">
    <location>
        <begin position="294"/>
        <end position="316"/>
    </location>
</feature>
<evidence type="ECO:0000256" key="5">
    <source>
        <dbReference type="SAM" id="Phobius"/>
    </source>
</evidence>
<evidence type="ECO:0000256" key="2">
    <source>
        <dbReference type="ARBA" id="ARBA00022692"/>
    </source>
</evidence>
<gene>
    <name evidence="6" type="ORF">G3I21_13905</name>
</gene>
<feature type="transmembrane region" description="Helical" evidence="5">
    <location>
        <begin position="236"/>
        <end position="254"/>
    </location>
</feature>
<dbReference type="PANTHER" id="PTHR37955:SF1">
    <property type="entry name" value="DEP DOMAIN-CONTAINING PROTEIN"/>
    <property type="match status" value="1"/>
</dbReference>
<dbReference type="Proteomes" id="UP000470520">
    <property type="component" value="Unassembled WGS sequence"/>
</dbReference>
<evidence type="ECO:0000256" key="3">
    <source>
        <dbReference type="ARBA" id="ARBA00022989"/>
    </source>
</evidence>
<dbReference type="Pfam" id="PF03595">
    <property type="entry name" value="SLAC1"/>
    <property type="match status" value="1"/>
</dbReference>
<dbReference type="Gene3D" id="1.50.10.150">
    <property type="entry name" value="Voltage-dependent anion channel"/>
    <property type="match status" value="1"/>
</dbReference>
<evidence type="ECO:0000256" key="1">
    <source>
        <dbReference type="ARBA" id="ARBA00004141"/>
    </source>
</evidence>
<feature type="transmembrane region" description="Helical" evidence="5">
    <location>
        <begin position="174"/>
        <end position="195"/>
    </location>
</feature>
<dbReference type="AlphaFoldDB" id="A0A7K3QS92"/>
<feature type="transmembrane region" description="Helical" evidence="5">
    <location>
        <begin position="147"/>
        <end position="167"/>
    </location>
</feature>
<evidence type="ECO:0000256" key="4">
    <source>
        <dbReference type="ARBA" id="ARBA00023136"/>
    </source>
</evidence>
<evidence type="ECO:0000313" key="6">
    <source>
        <dbReference type="EMBL" id="NEB92774.1"/>
    </source>
</evidence>
<keyword evidence="3 5" id="KW-1133">Transmembrane helix</keyword>
<organism evidence="6 7">
    <name type="scientific">Streptomyces bauhiniae</name>
    <dbReference type="NCBI Taxonomy" id="2340725"/>
    <lineage>
        <taxon>Bacteria</taxon>
        <taxon>Bacillati</taxon>
        <taxon>Actinomycetota</taxon>
        <taxon>Actinomycetes</taxon>
        <taxon>Kitasatosporales</taxon>
        <taxon>Streptomycetaceae</taxon>
        <taxon>Streptomyces</taxon>
    </lineage>
</organism>
<reference evidence="6 7" key="1">
    <citation type="submission" date="2020-01" db="EMBL/GenBank/DDBJ databases">
        <title>Insect and environment-associated Actinomycetes.</title>
        <authorList>
            <person name="Currrie C."/>
            <person name="Chevrette M."/>
            <person name="Carlson C."/>
            <person name="Stubbendieck R."/>
            <person name="Wendt-Pienkowski E."/>
        </authorList>
    </citation>
    <scope>NUCLEOTIDE SEQUENCE [LARGE SCALE GENOMIC DNA]</scope>
    <source>
        <strain evidence="6 7">SID7754</strain>
    </source>
</reference>
<dbReference type="GO" id="GO:0005886">
    <property type="term" value="C:plasma membrane"/>
    <property type="evidence" value="ECO:0007669"/>
    <property type="project" value="TreeGrafter"/>
</dbReference>
<feature type="transmembrane region" description="Helical" evidence="5">
    <location>
        <begin position="114"/>
        <end position="135"/>
    </location>
</feature>
<dbReference type="InterPro" id="IPR038665">
    <property type="entry name" value="Voltage-dep_anion_channel_sf"/>
</dbReference>
<dbReference type="InterPro" id="IPR004695">
    <property type="entry name" value="SLAC1/Mae1/Ssu1/TehA"/>
</dbReference>
<name>A0A7K3QS92_9ACTN</name>
<feature type="transmembrane region" description="Helical" evidence="5">
    <location>
        <begin position="48"/>
        <end position="65"/>
    </location>
</feature>
<feature type="transmembrane region" description="Helical" evidence="5">
    <location>
        <begin position="20"/>
        <end position="41"/>
    </location>
</feature>
<proteinExistence type="predicted"/>
<dbReference type="InterPro" id="IPR052951">
    <property type="entry name" value="Tellurite_res_ion_channel"/>
</dbReference>
<keyword evidence="2 5" id="KW-0812">Transmembrane</keyword>
<comment type="caution">
    <text evidence="6">The sequence shown here is derived from an EMBL/GenBank/DDBJ whole genome shotgun (WGS) entry which is preliminary data.</text>
</comment>
<dbReference type="PANTHER" id="PTHR37955">
    <property type="entry name" value="TELLURITE RESISTANCE PROTEIN TEHA"/>
    <property type="match status" value="1"/>
</dbReference>